<feature type="signal peptide" evidence="1">
    <location>
        <begin position="1"/>
        <end position="26"/>
    </location>
</feature>
<gene>
    <name evidence="2" type="ORF">H9Q10_09475</name>
</gene>
<accession>A0ABS0NC51</accession>
<proteinExistence type="predicted"/>
<dbReference type="RefSeq" id="WP_197903723.1">
    <property type="nucleotide sequence ID" value="NZ_JACSGR010000007.1"/>
</dbReference>
<evidence type="ECO:0000313" key="3">
    <source>
        <dbReference type="Proteomes" id="UP000768471"/>
    </source>
</evidence>
<organism evidence="2 3">
    <name type="scientific">Eikenella glucosivorans</name>
    <dbReference type="NCBI Taxonomy" id="2766967"/>
    <lineage>
        <taxon>Bacteria</taxon>
        <taxon>Pseudomonadati</taxon>
        <taxon>Pseudomonadota</taxon>
        <taxon>Betaproteobacteria</taxon>
        <taxon>Neisseriales</taxon>
        <taxon>Neisseriaceae</taxon>
        <taxon>Eikenella</taxon>
    </lineage>
</organism>
<protein>
    <submittedName>
        <fullName evidence="2">Uncharacterized protein</fullName>
    </submittedName>
</protein>
<reference evidence="2 3" key="1">
    <citation type="submission" date="2020-09" db="EMBL/GenBank/DDBJ databases">
        <title>Eikenella S3660 sp. nov., isolated from a throat swab.</title>
        <authorList>
            <person name="Buhl M."/>
        </authorList>
    </citation>
    <scope>NUCLEOTIDE SEQUENCE [LARGE SCALE GENOMIC DNA]</scope>
    <source>
        <strain evidence="2 3">S3360</strain>
    </source>
</reference>
<dbReference type="Proteomes" id="UP000768471">
    <property type="component" value="Unassembled WGS sequence"/>
</dbReference>
<comment type="caution">
    <text evidence="2">The sequence shown here is derived from an EMBL/GenBank/DDBJ whole genome shotgun (WGS) entry which is preliminary data.</text>
</comment>
<sequence length="169" mass="19587">MKRTLINTAAGALAAVLLCGAGLAWANGVNEGYINEEVLRGNRGVQRQQPYQHYQEYREPTYEEDRRIDEEARRVTEENIRNLPQKYRADLVDGCTQGLADTELSRAQISNVCNCVHEEFVKQFPSAQVYQRTLEADWRGQMSTREKQEFIRKSERAMQICGRRFRNGR</sequence>
<evidence type="ECO:0000256" key="1">
    <source>
        <dbReference type="SAM" id="SignalP"/>
    </source>
</evidence>
<name>A0ABS0NC51_9NEIS</name>
<feature type="chain" id="PRO_5047131541" evidence="1">
    <location>
        <begin position="27"/>
        <end position="169"/>
    </location>
</feature>
<keyword evidence="3" id="KW-1185">Reference proteome</keyword>
<evidence type="ECO:0000313" key="2">
    <source>
        <dbReference type="EMBL" id="MBH5329894.1"/>
    </source>
</evidence>
<keyword evidence="1" id="KW-0732">Signal</keyword>
<dbReference type="EMBL" id="JACSGR010000007">
    <property type="protein sequence ID" value="MBH5329894.1"/>
    <property type="molecule type" value="Genomic_DNA"/>
</dbReference>